<protein>
    <submittedName>
        <fullName evidence="3">Transcriptional regulator</fullName>
    </submittedName>
</protein>
<dbReference type="RefSeq" id="WP_010837194.1">
    <property type="nucleotide sequence ID" value="NZ_QRCM01000001.1"/>
</dbReference>
<reference evidence="3 4" key="1">
    <citation type="submission" date="2018-07" db="EMBL/GenBank/DDBJ databases">
        <title>Genome sequence of Rhodococcus rhodnii ATCC 35071 from Rhodnius prolixus.</title>
        <authorList>
            <person name="Patel V."/>
            <person name="Vogel K.J."/>
        </authorList>
    </citation>
    <scope>NUCLEOTIDE SEQUENCE [LARGE SCALE GENOMIC DNA]</scope>
    <source>
        <strain evidence="3 4">ATCC 35071</strain>
    </source>
</reference>
<dbReference type="GO" id="GO:0003677">
    <property type="term" value="F:DNA binding"/>
    <property type="evidence" value="ECO:0007669"/>
    <property type="project" value="UniProtKB-KW"/>
</dbReference>
<dbReference type="Gene3D" id="1.10.10.10">
    <property type="entry name" value="Winged helix-like DNA-binding domain superfamily/Winged helix DNA-binding domain"/>
    <property type="match status" value="1"/>
</dbReference>
<comment type="cofactor">
    <cofactor evidence="2">
        <name>[2Fe-2S] cluster</name>
        <dbReference type="ChEBI" id="CHEBI:190135"/>
    </cofactor>
</comment>
<dbReference type="PANTHER" id="PTHR33221:SF4">
    <property type="entry name" value="HTH-TYPE TRANSCRIPTIONAL REPRESSOR NSRR"/>
    <property type="match status" value="1"/>
</dbReference>
<sequence>MQFTRTTELGLRLAMILAAAAATGDRVTVGRIAARLGTSERQITDVVAALAQHGVVDGRRGRGGGIALTEHGHTIDIGVLARSLDATADVADCPGHGPSCTACGLRRLLTAAREAAYRELDGHTLAELAASPTARPLQLRAR</sequence>
<evidence type="ECO:0000256" key="2">
    <source>
        <dbReference type="ARBA" id="ARBA00034078"/>
    </source>
</evidence>
<dbReference type="Pfam" id="PF02082">
    <property type="entry name" value="Rrf2"/>
    <property type="match status" value="1"/>
</dbReference>
<dbReference type="Proteomes" id="UP000471120">
    <property type="component" value="Unassembled WGS sequence"/>
</dbReference>
<keyword evidence="1" id="KW-0238">DNA-binding</keyword>
<evidence type="ECO:0000313" key="3">
    <source>
        <dbReference type="EMBL" id="TXG90332.1"/>
    </source>
</evidence>
<dbReference type="PANTHER" id="PTHR33221">
    <property type="entry name" value="WINGED HELIX-TURN-HELIX TRANSCRIPTIONAL REGULATOR, RRF2 FAMILY"/>
    <property type="match status" value="1"/>
</dbReference>
<gene>
    <name evidence="3" type="ORF">DW322_08965</name>
</gene>
<comment type="caution">
    <text evidence="3">The sequence shown here is derived from an EMBL/GenBank/DDBJ whole genome shotgun (WGS) entry which is preliminary data.</text>
</comment>
<dbReference type="EMBL" id="QRCM01000001">
    <property type="protein sequence ID" value="TXG90332.1"/>
    <property type="molecule type" value="Genomic_DNA"/>
</dbReference>
<dbReference type="InterPro" id="IPR036388">
    <property type="entry name" value="WH-like_DNA-bd_sf"/>
</dbReference>
<evidence type="ECO:0000256" key="1">
    <source>
        <dbReference type="ARBA" id="ARBA00023125"/>
    </source>
</evidence>
<dbReference type="GO" id="GO:0003700">
    <property type="term" value="F:DNA-binding transcription factor activity"/>
    <property type="evidence" value="ECO:0007669"/>
    <property type="project" value="TreeGrafter"/>
</dbReference>
<proteinExistence type="predicted"/>
<accession>A0A6P2CDB0</accession>
<organism evidence="3 4">
    <name type="scientific">Rhodococcus rhodnii</name>
    <dbReference type="NCBI Taxonomy" id="38312"/>
    <lineage>
        <taxon>Bacteria</taxon>
        <taxon>Bacillati</taxon>
        <taxon>Actinomycetota</taxon>
        <taxon>Actinomycetes</taxon>
        <taxon>Mycobacteriales</taxon>
        <taxon>Nocardiaceae</taxon>
        <taxon>Rhodococcus</taxon>
    </lineage>
</organism>
<dbReference type="InterPro" id="IPR036390">
    <property type="entry name" value="WH_DNA-bd_sf"/>
</dbReference>
<dbReference type="AlphaFoldDB" id="A0A6P2CDB0"/>
<evidence type="ECO:0000313" key="4">
    <source>
        <dbReference type="Proteomes" id="UP000471120"/>
    </source>
</evidence>
<dbReference type="InterPro" id="IPR000944">
    <property type="entry name" value="Tscrpt_reg_Rrf2"/>
</dbReference>
<dbReference type="PROSITE" id="PS51197">
    <property type="entry name" value="HTH_RRF2_2"/>
    <property type="match status" value="1"/>
</dbReference>
<dbReference type="SUPFAM" id="SSF46785">
    <property type="entry name" value="Winged helix' DNA-binding domain"/>
    <property type="match status" value="1"/>
</dbReference>
<dbReference type="GO" id="GO:0005829">
    <property type="term" value="C:cytosol"/>
    <property type="evidence" value="ECO:0007669"/>
    <property type="project" value="TreeGrafter"/>
</dbReference>
<name>A0A6P2CDB0_9NOCA</name>